<sequence>MTLLKQVLSDLFKEIGWIVLYGFLAAMTVMTCILVGLSYKHVSGQNSAITRFIANDVSLLQIKSCDLNVPSSSMDEPTSAYSEPSQSSTASFMDYFERAFSAEGILGSYVILPFDRDGFNNVIIYFGKYAELTRFNLPAEKSTVIAVSPDMRKMVGQTVSLAAETFSVDAAVPDDMDLYHPYYYAPSDAEELKKTLYIFTDSYMLINRLFPQASGEMLLDHLIAIGATEAELVELRTVLFNSVGVYVGIQSMEAFIASAEAGGTRTHQTYLLFYISASVALIGAMLANMMRSLSFMMPTYSIHHLFGASGKHIFMRMLLFTAGYNILPLCGIALIMSMNMLASPVNIIILVLTVLTVATIISAVKFRQFKICFSQGLRRG</sequence>
<dbReference type="Proteomes" id="UP000607645">
    <property type="component" value="Unassembled WGS sequence"/>
</dbReference>
<feature type="transmembrane region" description="Helical" evidence="1">
    <location>
        <begin position="341"/>
        <end position="364"/>
    </location>
</feature>
<evidence type="ECO:0000313" key="3">
    <source>
        <dbReference type="Proteomes" id="UP000607645"/>
    </source>
</evidence>
<gene>
    <name evidence="2" type="ORF">H8S62_04200</name>
</gene>
<evidence type="ECO:0000313" key="2">
    <source>
        <dbReference type="EMBL" id="MBC5736213.1"/>
    </source>
</evidence>
<reference evidence="2" key="1">
    <citation type="submission" date="2020-08" db="EMBL/GenBank/DDBJ databases">
        <title>Genome public.</title>
        <authorList>
            <person name="Liu C."/>
            <person name="Sun Q."/>
        </authorList>
    </citation>
    <scope>NUCLEOTIDE SEQUENCE</scope>
    <source>
        <strain evidence="2">NSJ-52</strain>
    </source>
</reference>
<comment type="caution">
    <text evidence="2">The sequence shown here is derived from an EMBL/GenBank/DDBJ whole genome shotgun (WGS) entry which is preliminary data.</text>
</comment>
<accession>A0A8J6J9P5</accession>
<dbReference type="AlphaFoldDB" id="A0A8J6J9P5"/>
<evidence type="ECO:0000256" key="1">
    <source>
        <dbReference type="SAM" id="Phobius"/>
    </source>
</evidence>
<organism evidence="2 3">
    <name type="scientific">Lawsonibacter faecis</name>
    <dbReference type="NCBI Taxonomy" id="2763052"/>
    <lineage>
        <taxon>Bacteria</taxon>
        <taxon>Bacillati</taxon>
        <taxon>Bacillota</taxon>
        <taxon>Clostridia</taxon>
        <taxon>Eubacteriales</taxon>
        <taxon>Oscillospiraceae</taxon>
        <taxon>Lawsonibacter</taxon>
    </lineage>
</organism>
<feature type="transmembrane region" description="Helical" evidence="1">
    <location>
        <begin position="271"/>
        <end position="293"/>
    </location>
</feature>
<feature type="transmembrane region" description="Helical" evidence="1">
    <location>
        <begin position="15"/>
        <end position="37"/>
    </location>
</feature>
<protein>
    <submittedName>
        <fullName evidence="2">Uncharacterized protein</fullName>
    </submittedName>
</protein>
<keyword evidence="1" id="KW-1133">Transmembrane helix</keyword>
<keyword evidence="1" id="KW-0472">Membrane</keyword>
<dbReference type="RefSeq" id="WP_186918576.1">
    <property type="nucleotide sequence ID" value="NZ_JACOPQ010000002.1"/>
</dbReference>
<feature type="transmembrane region" description="Helical" evidence="1">
    <location>
        <begin position="313"/>
        <end position="335"/>
    </location>
</feature>
<keyword evidence="3" id="KW-1185">Reference proteome</keyword>
<proteinExistence type="predicted"/>
<keyword evidence="1" id="KW-0812">Transmembrane</keyword>
<name>A0A8J6J9P5_9FIRM</name>
<dbReference type="EMBL" id="JACOPQ010000002">
    <property type="protein sequence ID" value="MBC5736213.1"/>
    <property type="molecule type" value="Genomic_DNA"/>
</dbReference>